<comment type="caution">
    <text evidence="1">The sequence shown here is derived from an EMBL/GenBank/DDBJ whole genome shotgun (WGS) entry which is preliminary data.</text>
</comment>
<dbReference type="Proteomes" id="UP001526147">
    <property type="component" value="Unassembled WGS sequence"/>
</dbReference>
<sequence>MINVAIISGNQHIQKSLSLLVKTDPDLTIIKPEEIDVDKKVVLLVDTEIDDLEDCLRRFFGHVPIILYSHSKDFLDMSYLLNKYKVNFFNVYTKPECILNIIKEPFC</sequence>
<organism evidence="1 2">
    <name type="scientific">Metabacillus halosaccharovorans</name>
    <dbReference type="NCBI Taxonomy" id="930124"/>
    <lineage>
        <taxon>Bacteria</taxon>
        <taxon>Bacillati</taxon>
        <taxon>Bacillota</taxon>
        <taxon>Bacilli</taxon>
        <taxon>Bacillales</taxon>
        <taxon>Bacillaceae</taxon>
        <taxon>Metabacillus</taxon>
    </lineage>
</organism>
<accession>A0ABT3DEP9</accession>
<evidence type="ECO:0000313" key="1">
    <source>
        <dbReference type="EMBL" id="MCV9885346.1"/>
    </source>
</evidence>
<dbReference type="EMBL" id="JAOYEY010000031">
    <property type="protein sequence ID" value="MCV9885346.1"/>
    <property type="molecule type" value="Genomic_DNA"/>
</dbReference>
<dbReference type="RefSeq" id="WP_264142141.1">
    <property type="nucleotide sequence ID" value="NZ_JAOYEY010000031.1"/>
</dbReference>
<reference evidence="1 2" key="1">
    <citation type="submission" date="2022-10" db="EMBL/GenBank/DDBJ databases">
        <title>Draft genome assembly of moderately radiation resistant bacterium Metabacillus halosaccharovorans.</title>
        <authorList>
            <person name="Pal S."/>
            <person name="Gopinathan A."/>
        </authorList>
    </citation>
    <scope>NUCLEOTIDE SEQUENCE [LARGE SCALE GENOMIC DNA]</scope>
    <source>
        <strain evidence="1 2">VITHBRA001</strain>
    </source>
</reference>
<protein>
    <submittedName>
        <fullName evidence="1">Uncharacterized protein</fullName>
    </submittedName>
</protein>
<keyword evidence="2" id="KW-1185">Reference proteome</keyword>
<name>A0ABT3DEP9_9BACI</name>
<gene>
    <name evidence="1" type="ORF">OIH86_06750</name>
</gene>
<evidence type="ECO:0000313" key="2">
    <source>
        <dbReference type="Proteomes" id="UP001526147"/>
    </source>
</evidence>
<proteinExistence type="predicted"/>